<evidence type="ECO:0000256" key="6">
    <source>
        <dbReference type="ARBA" id="ARBA00022692"/>
    </source>
</evidence>
<feature type="transmembrane region" description="Helical" evidence="11">
    <location>
        <begin position="159"/>
        <end position="185"/>
    </location>
</feature>
<keyword evidence="10" id="KW-0997">Cell inner membrane</keyword>
<comment type="function">
    <text evidence="10">Part of the ABC transporter FtsEX involved in cellular division.</text>
</comment>
<dbReference type="PIRSF" id="PIRSF003097">
    <property type="entry name" value="FtsX"/>
    <property type="match status" value="1"/>
</dbReference>
<comment type="subcellular location">
    <subcellularLocation>
        <location evidence="10">Cell inner membrane</location>
    </subcellularLocation>
    <subcellularLocation>
        <location evidence="1">Cell membrane</location>
        <topology evidence="1">Multi-pass membrane protein</topology>
    </subcellularLocation>
</comment>
<sequence>MRGNVLLAQVRDNLKTHTATTVTGLLTTTFSLVILGTFFLFYQNLVDLTHRFFQQGHYSVFLAQNHPEADRQAVQAALERLPQVGEINLVSPEEAREELLQSFLEARPILEQLETKRLPWVIDFSLNRATALTDEEQQALEQLPSVTGVFTGKETKDQVFSFFGLTSFVGWVLVGLLLFTVLLVIKNTIQLAVRIRIKEIEVLSLLGATKSFIQAPFWVEGGLLGGFSALLALGLVYPIYRFLVAGIGMIPALSFVAQEVCYFGFFQSVFFVLALTGIGVLSAGWAARQTLRALDR</sequence>
<dbReference type="InterPro" id="IPR003838">
    <property type="entry name" value="ABC3_permease_C"/>
</dbReference>
<evidence type="ECO:0000256" key="3">
    <source>
        <dbReference type="ARBA" id="ARBA00021907"/>
    </source>
</evidence>
<evidence type="ECO:0000256" key="11">
    <source>
        <dbReference type="SAM" id="Phobius"/>
    </source>
</evidence>
<feature type="transmembrane region" description="Helical" evidence="11">
    <location>
        <begin position="217"/>
        <end position="240"/>
    </location>
</feature>
<feature type="transmembrane region" description="Helical" evidence="11">
    <location>
        <begin position="21"/>
        <end position="42"/>
    </location>
</feature>
<dbReference type="Gene3D" id="3.30.70.3040">
    <property type="match status" value="1"/>
</dbReference>
<comment type="similarity">
    <text evidence="2 10">Belongs to the ABC-4 integral membrane protein family. FtsX subfamily.</text>
</comment>
<evidence type="ECO:0000256" key="4">
    <source>
        <dbReference type="ARBA" id="ARBA00022475"/>
    </source>
</evidence>
<evidence type="ECO:0000313" key="15">
    <source>
        <dbReference type="Proteomes" id="UP000177583"/>
    </source>
</evidence>
<dbReference type="Pfam" id="PF18075">
    <property type="entry name" value="FtsX_ECD"/>
    <property type="match status" value="1"/>
</dbReference>
<feature type="transmembrane region" description="Helical" evidence="11">
    <location>
        <begin position="260"/>
        <end position="287"/>
    </location>
</feature>
<name>A0A1F6GT67_9PROT</name>
<protein>
    <recommendedName>
        <fullName evidence="3 10">Cell division protein FtsX</fullName>
    </recommendedName>
</protein>
<feature type="domain" description="FtsX extracellular" evidence="13">
    <location>
        <begin position="59"/>
        <end position="149"/>
    </location>
</feature>
<dbReference type="Proteomes" id="UP000177583">
    <property type="component" value="Unassembled WGS sequence"/>
</dbReference>
<dbReference type="GO" id="GO:0005886">
    <property type="term" value="C:plasma membrane"/>
    <property type="evidence" value="ECO:0007669"/>
    <property type="project" value="UniProtKB-SubCell"/>
</dbReference>
<dbReference type="Pfam" id="PF02687">
    <property type="entry name" value="FtsX"/>
    <property type="match status" value="1"/>
</dbReference>
<evidence type="ECO:0000256" key="7">
    <source>
        <dbReference type="ARBA" id="ARBA00022989"/>
    </source>
</evidence>
<keyword evidence="4 10" id="KW-1003">Cell membrane</keyword>
<dbReference type="InterPro" id="IPR004513">
    <property type="entry name" value="FtsX"/>
</dbReference>
<evidence type="ECO:0000259" key="12">
    <source>
        <dbReference type="Pfam" id="PF02687"/>
    </source>
</evidence>
<accession>A0A1F6GT67</accession>
<evidence type="ECO:0000256" key="8">
    <source>
        <dbReference type="ARBA" id="ARBA00023136"/>
    </source>
</evidence>
<evidence type="ECO:0000259" key="13">
    <source>
        <dbReference type="Pfam" id="PF18075"/>
    </source>
</evidence>
<dbReference type="PANTHER" id="PTHR47755">
    <property type="entry name" value="CELL DIVISION PROTEIN FTSX"/>
    <property type="match status" value="1"/>
</dbReference>
<keyword evidence="8 10" id="KW-0472">Membrane</keyword>
<dbReference type="EMBL" id="MFNF01000036">
    <property type="protein sequence ID" value="OGH01274.1"/>
    <property type="molecule type" value="Genomic_DNA"/>
</dbReference>
<keyword evidence="9 10" id="KW-0131">Cell cycle</keyword>
<feature type="domain" description="ABC3 transporter permease C-terminal" evidence="12">
    <location>
        <begin position="172"/>
        <end position="291"/>
    </location>
</feature>
<evidence type="ECO:0000313" key="14">
    <source>
        <dbReference type="EMBL" id="OGH01274.1"/>
    </source>
</evidence>
<dbReference type="GO" id="GO:0051301">
    <property type="term" value="P:cell division"/>
    <property type="evidence" value="ECO:0007669"/>
    <property type="project" value="UniProtKB-KW"/>
</dbReference>
<dbReference type="AlphaFoldDB" id="A0A1F6GT67"/>
<keyword evidence="5 10" id="KW-0132">Cell division</keyword>
<evidence type="ECO:0000256" key="1">
    <source>
        <dbReference type="ARBA" id="ARBA00004651"/>
    </source>
</evidence>
<keyword evidence="6 11" id="KW-0812">Transmembrane</keyword>
<organism evidence="14 15">
    <name type="scientific">Candidatus Lambdaproteobacteria bacterium RIFOXYD2_FULL_56_26</name>
    <dbReference type="NCBI Taxonomy" id="1817773"/>
    <lineage>
        <taxon>Bacteria</taxon>
        <taxon>Pseudomonadati</taxon>
        <taxon>Pseudomonadota</taxon>
        <taxon>Candidatus Lambdaproteobacteria</taxon>
    </lineage>
</organism>
<evidence type="ECO:0000256" key="10">
    <source>
        <dbReference type="PIRNR" id="PIRNR003097"/>
    </source>
</evidence>
<evidence type="ECO:0000256" key="2">
    <source>
        <dbReference type="ARBA" id="ARBA00007379"/>
    </source>
</evidence>
<evidence type="ECO:0000256" key="5">
    <source>
        <dbReference type="ARBA" id="ARBA00022618"/>
    </source>
</evidence>
<reference evidence="14 15" key="1">
    <citation type="journal article" date="2016" name="Nat. Commun.">
        <title>Thousands of microbial genomes shed light on interconnected biogeochemical processes in an aquifer system.</title>
        <authorList>
            <person name="Anantharaman K."/>
            <person name="Brown C.T."/>
            <person name="Hug L.A."/>
            <person name="Sharon I."/>
            <person name="Castelle C.J."/>
            <person name="Probst A.J."/>
            <person name="Thomas B.C."/>
            <person name="Singh A."/>
            <person name="Wilkins M.J."/>
            <person name="Karaoz U."/>
            <person name="Brodie E.L."/>
            <person name="Williams K.H."/>
            <person name="Hubbard S.S."/>
            <person name="Banfield J.F."/>
        </authorList>
    </citation>
    <scope>NUCLEOTIDE SEQUENCE [LARGE SCALE GENOMIC DNA]</scope>
</reference>
<keyword evidence="7 11" id="KW-1133">Transmembrane helix</keyword>
<comment type="caution">
    <text evidence="14">The sequence shown here is derived from an EMBL/GenBank/DDBJ whole genome shotgun (WGS) entry which is preliminary data.</text>
</comment>
<dbReference type="PANTHER" id="PTHR47755:SF1">
    <property type="entry name" value="CELL DIVISION PROTEIN FTSX"/>
    <property type="match status" value="1"/>
</dbReference>
<evidence type="ECO:0000256" key="9">
    <source>
        <dbReference type="ARBA" id="ARBA00023306"/>
    </source>
</evidence>
<dbReference type="InterPro" id="IPR040690">
    <property type="entry name" value="FtsX_ECD"/>
</dbReference>
<proteinExistence type="inferred from homology"/>
<gene>
    <name evidence="14" type="ORF">A2557_11370</name>
</gene>